<dbReference type="SUPFAM" id="SSF54060">
    <property type="entry name" value="His-Me finger endonucleases"/>
    <property type="match status" value="1"/>
</dbReference>
<dbReference type="InterPro" id="IPR010902">
    <property type="entry name" value="NUMOD4"/>
</dbReference>
<sequence length="178" mass="20899">MEEIWKNIPGYEGIYEASNLGKIRTHKNKTTFTKKHGRRRWKQRILKQKTDKNGYKRVELWKDGQHKTRIVHQLVAITFLPNRENKPLINHKDCNPSNNHIDNLEWATYSENLIHAYVNGLNKEATRIMLVNKNNGKEKMFLSMSQASRFLGKGHGYISSACKKGKKEVEDYQIYKNV</sequence>
<dbReference type="Gene3D" id="3.90.75.20">
    <property type="match status" value="1"/>
</dbReference>
<proteinExistence type="predicted"/>
<reference evidence="3 4" key="1">
    <citation type="submission" date="2011-01" db="EMBL/GenBank/DDBJ databases">
        <title>Whole genome sequence of Tetragenococcus halophilus NBRC 12172.</title>
        <authorList>
            <person name="Nakazawa H."/>
            <person name="Omata S."/>
            <person name="Koga C."/>
            <person name="Watanabe Y."/>
            <person name="Katano Y."/>
            <person name="Ito N."/>
            <person name="Tsukatani N."/>
            <person name="Ankai A."/>
            <person name="Oguchi A."/>
            <person name="Fukui S."/>
            <person name="Yashiro I."/>
            <person name="Kamata S."/>
            <person name="Hashimoto Y."/>
            <person name="Yamazaki J."/>
            <person name="Taguchi H."/>
            <person name="Tanaka A."/>
            <person name="Koyama T."/>
            <person name="Ichige A."/>
            <person name="Hanya Y."/>
            <person name="Tanikawa S."/>
            <person name="Yamazaki S."/>
            <person name="Fujita N."/>
        </authorList>
    </citation>
    <scope>NUCLEOTIDE SEQUENCE [LARGE SCALE GENOMIC DNA]</scope>
    <source>
        <strain evidence="4">DSM 20338 / JCM 20259 / NCIMB 9735 / NBRC 12172</strain>
    </source>
</reference>
<dbReference type="Pfam" id="PF13392">
    <property type="entry name" value="HNH_3"/>
    <property type="match status" value="1"/>
</dbReference>
<dbReference type="RefSeq" id="WP_014125200.1">
    <property type="nucleotide sequence ID" value="NC_016052.1"/>
</dbReference>
<feature type="domain" description="NUMOD4" evidence="1">
    <location>
        <begin position="3"/>
        <end position="61"/>
    </location>
</feature>
<name>A0AAN1SJ79_TETHN</name>
<evidence type="ECO:0008006" key="5">
    <source>
        <dbReference type="Google" id="ProtNLM"/>
    </source>
</evidence>
<evidence type="ECO:0000313" key="4">
    <source>
        <dbReference type="Proteomes" id="UP000002663"/>
    </source>
</evidence>
<dbReference type="KEGG" id="thl:TEH_18310"/>
<organism evidence="3 4">
    <name type="scientific">Tetragenococcus halophilus (strain DSM 20338 / JCM 20259 / NCIMB 9735 / NBRC 12172)</name>
    <name type="common">Pediococcus halophilus</name>
    <dbReference type="NCBI Taxonomy" id="945021"/>
    <lineage>
        <taxon>Bacteria</taxon>
        <taxon>Bacillati</taxon>
        <taxon>Bacillota</taxon>
        <taxon>Bacilli</taxon>
        <taxon>Lactobacillales</taxon>
        <taxon>Enterococcaceae</taxon>
        <taxon>Tetragenococcus</taxon>
    </lineage>
</organism>
<dbReference type="EMBL" id="AP012046">
    <property type="protein sequence ID" value="BAK95158.1"/>
    <property type="molecule type" value="Genomic_DNA"/>
</dbReference>
<dbReference type="SUPFAM" id="SSF64496">
    <property type="entry name" value="DNA-binding domain of intron-encoded endonucleases"/>
    <property type="match status" value="1"/>
</dbReference>
<evidence type="ECO:0000313" key="3">
    <source>
        <dbReference type="EMBL" id="BAK95158.1"/>
    </source>
</evidence>
<evidence type="ECO:0000259" key="2">
    <source>
        <dbReference type="Pfam" id="PF13392"/>
    </source>
</evidence>
<dbReference type="Proteomes" id="UP000002663">
    <property type="component" value="Chromosome"/>
</dbReference>
<dbReference type="Pfam" id="PF07463">
    <property type="entry name" value="NUMOD4"/>
    <property type="match status" value="1"/>
</dbReference>
<protein>
    <recommendedName>
        <fullName evidence="5">HNH endonuclease</fullName>
    </recommendedName>
</protein>
<accession>A0AAN1SJ79</accession>
<dbReference type="AlphaFoldDB" id="A0AAN1SJ79"/>
<dbReference type="GO" id="GO:0016788">
    <property type="term" value="F:hydrolase activity, acting on ester bonds"/>
    <property type="evidence" value="ECO:0007669"/>
    <property type="project" value="InterPro"/>
</dbReference>
<feature type="domain" description="HNH nuclease" evidence="2">
    <location>
        <begin position="71"/>
        <end position="112"/>
    </location>
</feature>
<gene>
    <name evidence="3" type="ordered locus">TEH_18310</name>
</gene>
<dbReference type="InterPro" id="IPR003615">
    <property type="entry name" value="HNH_nuc"/>
</dbReference>
<dbReference type="InterPro" id="IPR044925">
    <property type="entry name" value="His-Me_finger_sf"/>
</dbReference>
<evidence type="ECO:0000259" key="1">
    <source>
        <dbReference type="Pfam" id="PF07463"/>
    </source>
</evidence>